<dbReference type="EMBL" id="QKTX01000026">
    <property type="protein sequence ID" value="PZV76101.1"/>
    <property type="molecule type" value="Genomic_DNA"/>
</dbReference>
<proteinExistence type="predicted"/>
<dbReference type="OrthoDB" id="672828at2"/>
<dbReference type="Proteomes" id="UP000248917">
    <property type="component" value="Unassembled WGS sequence"/>
</dbReference>
<reference evidence="1 2" key="1">
    <citation type="submission" date="2018-06" db="EMBL/GenBank/DDBJ databases">
        <title>Genomic Encyclopedia of Archaeal and Bacterial Type Strains, Phase II (KMG-II): from individual species to whole genera.</title>
        <authorList>
            <person name="Goeker M."/>
        </authorList>
    </citation>
    <scope>NUCLEOTIDE SEQUENCE [LARGE SCALE GENOMIC DNA]</scope>
    <source>
        <strain evidence="1 2">T4</strain>
    </source>
</reference>
<gene>
    <name evidence="1" type="ORF">CLV31_12621</name>
</gene>
<evidence type="ECO:0000313" key="2">
    <source>
        <dbReference type="Proteomes" id="UP000248917"/>
    </source>
</evidence>
<comment type="caution">
    <text evidence="1">The sequence shown here is derived from an EMBL/GenBank/DDBJ whole genome shotgun (WGS) entry which is preliminary data.</text>
</comment>
<dbReference type="RefSeq" id="WP_111395050.1">
    <property type="nucleotide sequence ID" value="NZ_QKTX01000026.1"/>
</dbReference>
<protein>
    <submittedName>
        <fullName evidence="1">Uncharacterized protein</fullName>
    </submittedName>
</protein>
<keyword evidence="2" id="KW-1185">Reference proteome</keyword>
<name>A0A326RRL4_9BACT</name>
<accession>A0A326RRL4</accession>
<sequence>MENIRYWILKDYGQLNNQGSEAYLTINKKKVPVQERDIIFLLEYLNGRWGFQSKWRIDGVKKSEAKTDIPERIIVEMYLDERFEFRPLDHFVYTLSYIRNYKRPEKGFRLFRNLAPVEASMILEGKVDEVRSLIGFTFYNMHRDHRICFLEKLGLKDLRQEYVVYDEHELLNKMNEYVIDHIINPSEQFLESVKLFKKMFGDENYSKLSFSDDQNIKSMSYAINQENTLKEYLENVKSNFGPFFRKRENRSFDKNYNQMRKFPLVLKVK</sequence>
<evidence type="ECO:0000313" key="1">
    <source>
        <dbReference type="EMBL" id="PZV76101.1"/>
    </source>
</evidence>
<dbReference type="AlphaFoldDB" id="A0A326RRL4"/>
<organism evidence="1 2">
    <name type="scientific">Algoriphagus aquaeductus</name>
    <dbReference type="NCBI Taxonomy" id="475299"/>
    <lineage>
        <taxon>Bacteria</taxon>
        <taxon>Pseudomonadati</taxon>
        <taxon>Bacteroidota</taxon>
        <taxon>Cytophagia</taxon>
        <taxon>Cytophagales</taxon>
        <taxon>Cyclobacteriaceae</taxon>
        <taxon>Algoriphagus</taxon>
    </lineage>
</organism>